<comment type="similarity">
    <text evidence="1">Belongs to the proteasome subunit S14 family.</text>
</comment>
<dbReference type="InterPro" id="IPR033464">
    <property type="entry name" value="CSN8_PSD8_EIF3K"/>
</dbReference>
<evidence type="ECO:0000256" key="3">
    <source>
        <dbReference type="ARBA" id="ARBA00022942"/>
    </source>
</evidence>
<evidence type="ECO:0000313" key="6">
    <source>
        <dbReference type="Proteomes" id="UP001642483"/>
    </source>
</evidence>
<comment type="caution">
    <text evidence="5">The sequence shown here is derived from an EMBL/GenBank/DDBJ whole genome shotgun (WGS) entry which is preliminary data.</text>
</comment>
<evidence type="ECO:0000259" key="4">
    <source>
        <dbReference type="PROSITE" id="PS50250"/>
    </source>
</evidence>
<feature type="domain" description="PCI" evidence="4">
    <location>
        <begin position="78"/>
        <end position="250"/>
    </location>
</feature>
<dbReference type="Proteomes" id="UP001642483">
    <property type="component" value="Unassembled WGS sequence"/>
</dbReference>
<dbReference type="InterPro" id="IPR006746">
    <property type="entry name" value="26S_Psome_Rpn12"/>
</dbReference>
<reference evidence="5 6" key="1">
    <citation type="submission" date="2024-02" db="EMBL/GenBank/DDBJ databases">
        <authorList>
            <person name="Daric V."/>
            <person name="Darras S."/>
        </authorList>
    </citation>
    <scope>NUCLEOTIDE SEQUENCE [LARGE SCALE GENOMIC DNA]</scope>
</reference>
<sequence>MSALKEAIALYQLLKKDFSKKNPNLDKCTEHLRNLKIALTGLSFLPSQQSSSSIQEYVLARDVLEVGAKLSIMKKDIPSFERYMSQLKCYYLDYKDEAPESPYKQQLLGLNLLCLLSQNRVAEFHTELERLSTNDIQNNIYIKHPIAMEQYLMEGHYNKLFLAKGNVPAESYNFFIDILLDTIRDEIANCMEKSYAHISYQEALRMLYFDDPVQLQDYATKRTWTMGNDKCFHFSTEKLNEEATVLPSAEIAQQVINYARELEMII</sequence>
<dbReference type="Pfam" id="PF10075">
    <property type="entry name" value="CSN8_PSD8_EIF3K"/>
    <property type="match status" value="1"/>
</dbReference>
<accession>A0ABP0GRT6</accession>
<dbReference type="EMBL" id="CAWYQH010000141">
    <property type="protein sequence ID" value="CAK8694447.1"/>
    <property type="molecule type" value="Genomic_DNA"/>
</dbReference>
<name>A0ABP0GRT6_CLALP</name>
<dbReference type="PROSITE" id="PS50250">
    <property type="entry name" value="PCI"/>
    <property type="match status" value="1"/>
</dbReference>
<dbReference type="PANTHER" id="PTHR12387">
    <property type="entry name" value="26S PROTEASOME NON-ATPASE REGULATORY SUBUNIT 8"/>
    <property type="match status" value="1"/>
</dbReference>
<keyword evidence="6" id="KW-1185">Reference proteome</keyword>
<organism evidence="5 6">
    <name type="scientific">Clavelina lepadiformis</name>
    <name type="common">Light-bulb sea squirt</name>
    <name type="synonym">Ascidia lepadiformis</name>
    <dbReference type="NCBI Taxonomy" id="159417"/>
    <lineage>
        <taxon>Eukaryota</taxon>
        <taxon>Metazoa</taxon>
        <taxon>Chordata</taxon>
        <taxon>Tunicata</taxon>
        <taxon>Ascidiacea</taxon>
        <taxon>Aplousobranchia</taxon>
        <taxon>Clavelinidae</taxon>
        <taxon>Clavelina</taxon>
    </lineage>
</organism>
<dbReference type="InterPro" id="IPR000717">
    <property type="entry name" value="PCI_dom"/>
</dbReference>
<proteinExistence type="inferred from homology"/>
<evidence type="ECO:0000256" key="2">
    <source>
        <dbReference type="ARBA" id="ARBA00014939"/>
    </source>
</evidence>
<evidence type="ECO:0000256" key="1">
    <source>
        <dbReference type="ARBA" id="ARBA00009627"/>
    </source>
</evidence>
<protein>
    <recommendedName>
        <fullName evidence="2">26S proteasome non-ATPase regulatory subunit 8</fullName>
    </recommendedName>
</protein>
<keyword evidence="3" id="KW-0647">Proteasome</keyword>
<evidence type="ECO:0000313" key="5">
    <source>
        <dbReference type="EMBL" id="CAK8694447.1"/>
    </source>
</evidence>
<dbReference type="Gene3D" id="1.25.40.990">
    <property type="match status" value="1"/>
</dbReference>
<gene>
    <name evidence="5" type="ORF">CVLEPA_LOCUS27818</name>
</gene>
<dbReference type="PANTHER" id="PTHR12387:SF0">
    <property type="entry name" value="26S PROTEASOME NON-ATPASE REGULATORY SUBUNIT 8"/>
    <property type="match status" value="1"/>
</dbReference>